<evidence type="ECO:0000313" key="1">
    <source>
        <dbReference type="EMBL" id="CAB4916322.1"/>
    </source>
</evidence>
<gene>
    <name evidence="1" type="ORF">UFOPK3674_00263</name>
</gene>
<reference evidence="1" key="1">
    <citation type="submission" date="2020-05" db="EMBL/GenBank/DDBJ databases">
        <authorList>
            <person name="Chiriac C."/>
            <person name="Salcher M."/>
            <person name="Ghai R."/>
            <person name="Kavagutti S V."/>
        </authorList>
    </citation>
    <scope>NUCLEOTIDE SEQUENCE</scope>
</reference>
<sequence>MRCVLAPLAVVLALVLAGCGGASDKNSAKDFTGDQAKVAKAVEDLQSAAKDRDGAKICNLLTAQLRDSISADACPTTVKAAIKETDNVDLIVTKVLIAGTSATATVRQKLSDKRSRVVEVPLVKSAAAWRIAQLP</sequence>
<accession>A0A6J7H9F7</accession>
<organism evidence="1">
    <name type="scientific">freshwater metagenome</name>
    <dbReference type="NCBI Taxonomy" id="449393"/>
    <lineage>
        <taxon>unclassified sequences</taxon>
        <taxon>metagenomes</taxon>
        <taxon>ecological metagenomes</taxon>
    </lineage>
</organism>
<proteinExistence type="predicted"/>
<dbReference type="PROSITE" id="PS51257">
    <property type="entry name" value="PROKAR_LIPOPROTEIN"/>
    <property type="match status" value="1"/>
</dbReference>
<dbReference type="EMBL" id="CAFBMX010000001">
    <property type="protein sequence ID" value="CAB4916322.1"/>
    <property type="molecule type" value="Genomic_DNA"/>
</dbReference>
<name>A0A6J7H9F7_9ZZZZ</name>
<dbReference type="AlphaFoldDB" id="A0A6J7H9F7"/>
<protein>
    <submittedName>
        <fullName evidence="1">Unannotated protein</fullName>
    </submittedName>
</protein>